<evidence type="ECO:0000313" key="2">
    <source>
        <dbReference type="Proteomes" id="UP001338125"/>
    </source>
</evidence>
<evidence type="ECO:0000313" key="1">
    <source>
        <dbReference type="EMBL" id="KAK5988469.1"/>
    </source>
</evidence>
<dbReference type="Proteomes" id="UP001338125">
    <property type="component" value="Unassembled WGS sequence"/>
</dbReference>
<sequence length="53" mass="5803">MSNNDLDALDDLGDALVMEVDQDMLLASHGQKVDVLKAYSTVAMASKKRDSLY</sequence>
<keyword evidence="2" id="KW-1185">Reference proteome</keyword>
<gene>
    <name evidence="1" type="ORF">PT974_09952</name>
</gene>
<organism evidence="1 2">
    <name type="scientific">Cladobotryum mycophilum</name>
    <dbReference type="NCBI Taxonomy" id="491253"/>
    <lineage>
        <taxon>Eukaryota</taxon>
        <taxon>Fungi</taxon>
        <taxon>Dikarya</taxon>
        <taxon>Ascomycota</taxon>
        <taxon>Pezizomycotina</taxon>
        <taxon>Sordariomycetes</taxon>
        <taxon>Hypocreomycetidae</taxon>
        <taxon>Hypocreales</taxon>
        <taxon>Hypocreaceae</taxon>
        <taxon>Cladobotryum</taxon>
    </lineage>
</organism>
<reference evidence="1 2" key="1">
    <citation type="submission" date="2024-01" db="EMBL/GenBank/DDBJ databases">
        <title>Complete genome of Cladobotryum mycophilum ATHUM6906.</title>
        <authorList>
            <person name="Christinaki A.C."/>
            <person name="Myridakis A.I."/>
            <person name="Kouvelis V.N."/>
        </authorList>
    </citation>
    <scope>NUCLEOTIDE SEQUENCE [LARGE SCALE GENOMIC DNA]</scope>
    <source>
        <strain evidence="1 2">ATHUM6906</strain>
    </source>
</reference>
<comment type="caution">
    <text evidence="1">The sequence shown here is derived from an EMBL/GenBank/DDBJ whole genome shotgun (WGS) entry which is preliminary data.</text>
</comment>
<accession>A0ABR0S8I5</accession>
<proteinExistence type="predicted"/>
<protein>
    <submittedName>
        <fullName evidence="1">Uncharacterized protein</fullName>
    </submittedName>
</protein>
<name>A0ABR0S8I5_9HYPO</name>
<dbReference type="EMBL" id="JAVFKD010000015">
    <property type="protein sequence ID" value="KAK5988469.1"/>
    <property type="molecule type" value="Genomic_DNA"/>
</dbReference>